<evidence type="ECO:0000313" key="1">
    <source>
        <dbReference type="EMBL" id="MCL1123401.1"/>
    </source>
</evidence>
<reference evidence="1 2" key="1">
    <citation type="submission" date="2022-01" db="EMBL/GenBank/DDBJ databases">
        <title>Whole genome-based taxonomy of the Shewanellaceae.</title>
        <authorList>
            <person name="Martin-Rodriguez A.J."/>
        </authorList>
    </citation>
    <scope>NUCLEOTIDE SEQUENCE [LARGE SCALE GENOMIC DNA]</scope>
    <source>
        <strain evidence="1 2">DSM 17177</strain>
    </source>
</reference>
<comment type="caution">
    <text evidence="1">The sequence shown here is derived from an EMBL/GenBank/DDBJ whole genome shotgun (WGS) entry which is preliminary data.</text>
</comment>
<accession>A0ABT0L6V5</accession>
<proteinExistence type="predicted"/>
<protein>
    <recommendedName>
        <fullName evidence="3">Terminase</fullName>
    </recommendedName>
</protein>
<organism evidence="1 2">
    <name type="scientific">Shewanella surugensis</name>
    <dbReference type="NCBI Taxonomy" id="212020"/>
    <lineage>
        <taxon>Bacteria</taxon>
        <taxon>Pseudomonadati</taxon>
        <taxon>Pseudomonadota</taxon>
        <taxon>Gammaproteobacteria</taxon>
        <taxon>Alteromonadales</taxon>
        <taxon>Shewanellaceae</taxon>
        <taxon>Shewanella</taxon>
    </lineage>
</organism>
<dbReference type="EMBL" id="JAKIKS010000005">
    <property type="protein sequence ID" value="MCL1123401.1"/>
    <property type="molecule type" value="Genomic_DNA"/>
</dbReference>
<name>A0ABT0L6V5_9GAMM</name>
<evidence type="ECO:0008006" key="3">
    <source>
        <dbReference type="Google" id="ProtNLM"/>
    </source>
</evidence>
<dbReference type="Proteomes" id="UP001203423">
    <property type="component" value="Unassembled WGS sequence"/>
</dbReference>
<gene>
    <name evidence="1" type="ORF">L2764_02620</name>
</gene>
<keyword evidence="2" id="KW-1185">Reference proteome</keyword>
<dbReference type="RefSeq" id="WP_248938688.1">
    <property type="nucleotide sequence ID" value="NZ_JAKIKS010000005.1"/>
</dbReference>
<evidence type="ECO:0000313" key="2">
    <source>
        <dbReference type="Proteomes" id="UP001203423"/>
    </source>
</evidence>
<sequence length="241" mass="27028">MSGKWTTLQAEFLKAHEKTGITAKEWCEQRQLNYSTARRYIKPLSTNAHKLSTSPVAKAKQVTVANRKQNNRFGIQNNLLHGGYSKYFKDPELNQLVEATTLEDELSLCRSRIHLIIKTIEQIQAQLDNKPSTEIASSLFESLFQAETALDKNIARVESITKTLSSIEIDQLNQKKIIADTKKSIVMSKSIVSNRLKSEVQTELARIQVKVAEREAGGTNKLDDLIDEMAAANTTDVVVKP</sequence>